<feature type="transmembrane region" description="Helical" evidence="2">
    <location>
        <begin position="149"/>
        <end position="177"/>
    </location>
</feature>
<keyword evidence="2" id="KW-1133">Transmembrane helix</keyword>
<feature type="transmembrane region" description="Helical" evidence="2">
    <location>
        <begin position="113"/>
        <end position="137"/>
    </location>
</feature>
<organism evidence="3 4">
    <name type="scientific">Anaerorhabdus furcosa</name>
    <dbReference type="NCBI Taxonomy" id="118967"/>
    <lineage>
        <taxon>Bacteria</taxon>
        <taxon>Bacillati</taxon>
        <taxon>Bacillota</taxon>
        <taxon>Erysipelotrichia</taxon>
        <taxon>Erysipelotrichales</taxon>
        <taxon>Erysipelotrichaceae</taxon>
        <taxon>Anaerorhabdus</taxon>
    </lineage>
</organism>
<name>A0A1T4LLB0_9FIRM</name>
<reference evidence="4" key="1">
    <citation type="submission" date="2017-02" db="EMBL/GenBank/DDBJ databases">
        <authorList>
            <person name="Varghese N."/>
            <person name="Submissions S."/>
        </authorList>
    </citation>
    <scope>NUCLEOTIDE SEQUENCE [LARGE SCALE GENOMIC DNA]</scope>
    <source>
        <strain evidence="4">ATCC 25662</strain>
    </source>
</reference>
<dbReference type="Pfam" id="PF22564">
    <property type="entry name" value="HAAS"/>
    <property type="match status" value="1"/>
</dbReference>
<dbReference type="RefSeq" id="WP_078711375.1">
    <property type="nucleotide sequence ID" value="NZ_FUWY01000002.1"/>
</dbReference>
<dbReference type="Proteomes" id="UP000243297">
    <property type="component" value="Unassembled WGS sequence"/>
</dbReference>
<feature type="transmembrane region" description="Helical" evidence="2">
    <location>
        <begin position="283"/>
        <end position="302"/>
    </location>
</feature>
<dbReference type="EMBL" id="FUWY01000002">
    <property type="protein sequence ID" value="SJZ55522.1"/>
    <property type="molecule type" value="Genomic_DNA"/>
</dbReference>
<feature type="compositionally biased region" description="Basic and acidic residues" evidence="1">
    <location>
        <begin position="230"/>
        <end position="250"/>
    </location>
</feature>
<keyword evidence="2" id="KW-0472">Membrane</keyword>
<evidence type="ECO:0000256" key="2">
    <source>
        <dbReference type="SAM" id="Phobius"/>
    </source>
</evidence>
<protein>
    <submittedName>
        <fullName evidence="3">Uncharacterized membrane protein</fullName>
    </submittedName>
</protein>
<gene>
    <name evidence="3" type="ORF">SAMN02745191_0950</name>
</gene>
<dbReference type="OrthoDB" id="1779930at2"/>
<dbReference type="AlphaFoldDB" id="A0A1T4LLB0"/>
<proteinExistence type="predicted"/>
<evidence type="ECO:0000313" key="4">
    <source>
        <dbReference type="Proteomes" id="UP000243297"/>
    </source>
</evidence>
<keyword evidence="4" id="KW-1185">Reference proteome</keyword>
<evidence type="ECO:0000256" key="1">
    <source>
        <dbReference type="SAM" id="MobiDB-lite"/>
    </source>
</evidence>
<evidence type="ECO:0000313" key="3">
    <source>
        <dbReference type="EMBL" id="SJZ55522.1"/>
    </source>
</evidence>
<feature type="transmembrane region" description="Helical" evidence="2">
    <location>
        <begin position="308"/>
        <end position="333"/>
    </location>
</feature>
<keyword evidence="2" id="KW-0812">Transmembrane</keyword>
<feature type="compositionally biased region" description="Basic and acidic residues" evidence="1">
    <location>
        <begin position="211"/>
        <end position="223"/>
    </location>
</feature>
<sequence length="508" mass="57570">MTKQEFLEKLKQKLDLLTDMEVKDILDEYSDTIDQKVQEGKSEEEAVNDFGDINELVDEIYDAYKIKGKKESNRHQDAAGKAGEVLNDIIDSLSRFFSTVFKDLTVEGLSKTLVLIGVGLVVLLLLRIPFAIIEGLFRSFIHILLPNSLAYVFSGFISVIVSLIFLVLSIVIIISFIRVGVNGEEINTENLFKRPLSEGLDSLKSTKKKTASDEVKEESKEKSNASTYEYKTKQATEQKSEEKSQRDTSVKETRSSNNYFGKSIVAVFVWILRFFGILLMIPLWCAIVGLGIAVGLIVYLLFQGVSIWGVFLLVIGAIGIVSVIIRLALLLVFNKKIGGFFITMNLVIAAICIGIGMPLTLHDISRFDIVYMGTDESQLYLDDDLEIIGKLSFNENVVYDFSYSENVTYVADDTLQNELIVEAYDTYDYYLHVSDTPDKVEIMLYRDHYRGDFYDFRKSLSFTIDTLQDGKISGYDSRKIKIIVRYPANANKFEVLNQFNQIENIVKK</sequence>
<dbReference type="STRING" id="118967.SAMN02745191_0950"/>
<feature type="transmembrane region" description="Helical" evidence="2">
    <location>
        <begin position="340"/>
        <end position="361"/>
    </location>
</feature>
<accession>A0A1T4LLB0</accession>
<feature type="region of interest" description="Disordered" evidence="1">
    <location>
        <begin position="211"/>
        <end position="250"/>
    </location>
</feature>